<comment type="caution">
    <text evidence="1">The sequence shown here is derived from an EMBL/GenBank/DDBJ whole genome shotgun (WGS) entry which is preliminary data.</text>
</comment>
<evidence type="ECO:0000313" key="1">
    <source>
        <dbReference type="EMBL" id="CAH9094444.1"/>
    </source>
</evidence>
<dbReference type="AlphaFoldDB" id="A0AAV0D9H2"/>
<dbReference type="Proteomes" id="UP001152523">
    <property type="component" value="Unassembled WGS sequence"/>
</dbReference>
<evidence type="ECO:0000313" key="2">
    <source>
        <dbReference type="Proteomes" id="UP001152523"/>
    </source>
</evidence>
<protein>
    <submittedName>
        <fullName evidence="1">Uncharacterized protein</fullName>
    </submittedName>
</protein>
<organism evidence="1 2">
    <name type="scientific">Cuscuta epithymum</name>
    <dbReference type="NCBI Taxonomy" id="186058"/>
    <lineage>
        <taxon>Eukaryota</taxon>
        <taxon>Viridiplantae</taxon>
        <taxon>Streptophyta</taxon>
        <taxon>Embryophyta</taxon>
        <taxon>Tracheophyta</taxon>
        <taxon>Spermatophyta</taxon>
        <taxon>Magnoliopsida</taxon>
        <taxon>eudicotyledons</taxon>
        <taxon>Gunneridae</taxon>
        <taxon>Pentapetalae</taxon>
        <taxon>asterids</taxon>
        <taxon>lamiids</taxon>
        <taxon>Solanales</taxon>
        <taxon>Convolvulaceae</taxon>
        <taxon>Cuscuteae</taxon>
        <taxon>Cuscuta</taxon>
        <taxon>Cuscuta subgen. Cuscuta</taxon>
    </lineage>
</organism>
<name>A0AAV0D9H2_9ASTE</name>
<reference evidence="1" key="1">
    <citation type="submission" date="2022-07" db="EMBL/GenBank/DDBJ databases">
        <authorList>
            <person name="Macas J."/>
            <person name="Novak P."/>
            <person name="Neumann P."/>
        </authorList>
    </citation>
    <scope>NUCLEOTIDE SEQUENCE</scope>
</reference>
<proteinExistence type="predicted"/>
<gene>
    <name evidence="1" type="ORF">CEPIT_LOCUS12886</name>
</gene>
<sequence>MLPLLCCMQTLHLPDFPQLKPSTSLFSSCCRPSSVGPDSGHPTWEPARYCARCTVLVPGLGPVPVVRVGQSWFTPFFGTCPGGLGPDLSLFFGFFHCFELFPELGLGVLGVG</sequence>
<accession>A0AAV0D9H2</accession>
<dbReference type="EMBL" id="CAMAPF010000081">
    <property type="protein sequence ID" value="CAH9094444.1"/>
    <property type="molecule type" value="Genomic_DNA"/>
</dbReference>
<keyword evidence="2" id="KW-1185">Reference proteome</keyword>